<feature type="domain" description="HTH cro/C1-type" evidence="2">
    <location>
        <begin position="10"/>
        <end position="32"/>
    </location>
</feature>
<keyword evidence="1" id="KW-0472">Membrane</keyword>
<evidence type="ECO:0000313" key="4">
    <source>
        <dbReference type="Proteomes" id="UP000886889"/>
    </source>
</evidence>
<dbReference type="GO" id="GO:0003677">
    <property type="term" value="F:DNA binding"/>
    <property type="evidence" value="ECO:0007669"/>
    <property type="project" value="InterPro"/>
</dbReference>
<reference evidence="3" key="1">
    <citation type="submission" date="2020-10" db="EMBL/GenBank/DDBJ databases">
        <authorList>
            <person name="Gilroy R."/>
        </authorList>
    </citation>
    <scope>NUCLEOTIDE SEQUENCE</scope>
    <source>
        <strain evidence="3">ChiBcec6-7307</strain>
    </source>
</reference>
<organism evidence="3 4">
    <name type="scientific">Candidatus Merdiplasma excrementigallinarum</name>
    <dbReference type="NCBI Taxonomy" id="2840864"/>
    <lineage>
        <taxon>Bacteria</taxon>
        <taxon>Bacillati</taxon>
        <taxon>Bacillota</taxon>
        <taxon>Clostridia</taxon>
        <taxon>Lachnospirales</taxon>
        <taxon>Lachnospiraceae</taxon>
        <taxon>Lachnospiraceae incertae sedis</taxon>
        <taxon>Candidatus Merdiplasma</taxon>
    </lineage>
</organism>
<dbReference type="Gene3D" id="1.10.260.40">
    <property type="entry name" value="lambda repressor-like DNA-binding domains"/>
    <property type="match status" value="1"/>
</dbReference>
<protein>
    <submittedName>
        <fullName evidence="3">Helix-turn-helix domain-containing protein</fullName>
    </submittedName>
</protein>
<evidence type="ECO:0000259" key="2">
    <source>
        <dbReference type="PROSITE" id="PS50943"/>
    </source>
</evidence>
<evidence type="ECO:0000256" key="1">
    <source>
        <dbReference type="SAM" id="Phobius"/>
    </source>
</evidence>
<dbReference type="CDD" id="cd00093">
    <property type="entry name" value="HTH_XRE"/>
    <property type="match status" value="1"/>
</dbReference>
<sequence>MNQQKTGAFLKMLRKQKGLTQEQIAEKLRVHRLLLTGAIFWFVSSLINHTILNSNAVLSAIADFAEGAAIGMIICGIVFTGRYGQRIKAFKQRLLKKE</sequence>
<evidence type="ECO:0000313" key="3">
    <source>
        <dbReference type="EMBL" id="HIV22825.1"/>
    </source>
</evidence>
<dbReference type="InterPro" id="IPR010982">
    <property type="entry name" value="Lambda_DNA-bd_dom_sf"/>
</dbReference>
<accession>A0A9D1T7Z2</accession>
<proteinExistence type="predicted"/>
<name>A0A9D1T7Z2_9FIRM</name>
<dbReference type="Proteomes" id="UP000886889">
    <property type="component" value="Unassembled WGS sequence"/>
</dbReference>
<dbReference type="InterPro" id="IPR001387">
    <property type="entry name" value="Cro/C1-type_HTH"/>
</dbReference>
<keyword evidence="1" id="KW-1133">Transmembrane helix</keyword>
<gene>
    <name evidence="3" type="ORF">IAC80_02675</name>
</gene>
<dbReference type="EMBL" id="DVOS01000029">
    <property type="protein sequence ID" value="HIV22825.1"/>
    <property type="molecule type" value="Genomic_DNA"/>
</dbReference>
<comment type="caution">
    <text evidence="3">The sequence shown here is derived from an EMBL/GenBank/DDBJ whole genome shotgun (WGS) entry which is preliminary data.</text>
</comment>
<feature type="transmembrane region" description="Helical" evidence="1">
    <location>
        <begin position="33"/>
        <end position="52"/>
    </location>
</feature>
<dbReference type="AlphaFoldDB" id="A0A9D1T7Z2"/>
<dbReference type="SUPFAM" id="SSF47413">
    <property type="entry name" value="lambda repressor-like DNA-binding domains"/>
    <property type="match status" value="1"/>
</dbReference>
<reference evidence="3" key="2">
    <citation type="journal article" date="2021" name="PeerJ">
        <title>Extensive microbial diversity within the chicken gut microbiome revealed by metagenomics and culture.</title>
        <authorList>
            <person name="Gilroy R."/>
            <person name="Ravi A."/>
            <person name="Getino M."/>
            <person name="Pursley I."/>
            <person name="Horton D.L."/>
            <person name="Alikhan N.F."/>
            <person name="Baker D."/>
            <person name="Gharbi K."/>
            <person name="Hall N."/>
            <person name="Watson M."/>
            <person name="Adriaenssens E.M."/>
            <person name="Foster-Nyarko E."/>
            <person name="Jarju S."/>
            <person name="Secka A."/>
            <person name="Antonio M."/>
            <person name="Oren A."/>
            <person name="Chaudhuri R.R."/>
            <person name="La Ragione R."/>
            <person name="Hildebrand F."/>
            <person name="Pallen M.J."/>
        </authorList>
    </citation>
    <scope>NUCLEOTIDE SEQUENCE</scope>
    <source>
        <strain evidence="3">ChiBcec6-7307</strain>
    </source>
</reference>
<feature type="transmembrane region" description="Helical" evidence="1">
    <location>
        <begin position="64"/>
        <end position="84"/>
    </location>
</feature>
<keyword evidence="1" id="KW-0812">Transmembrane</keyword>
<dbReference type="PROSITE" id="PS50943">
    <property type="entry name" value="HTH_CROC1"/>
    <property type="match status" value="1"/>
</dbReference>